<feature type="transmembrane region" description="Helical" evidence="3">
    <location>
        <begin position="344"/>
        <end position="370"/>
    </location>
</feature>
<organism evidence="5 6">
    <name type="scientific">Asbolus verrucosus</name>
    <name type="common">Desert ironclad beetle</name>
    <dbReference type="NCBI Taxonomy" id="1661398"/>
    <lineage>
        <taxon>Eukaryota</taxon>
        <taxon>Metazoa</taxon>
        <taxon>Ecdysozoa</taxon>
        <taxon>Arthropoda</taxon>
        <taxon>Hexapoda</taxon>
        <taxon>Insecta</taxon>
        <taxon>Pterygota</taxon>
        <taxon>Neoptera</taxon>
        <taxon>Endopterygota</taxon>
        <taxon>Coleoptera</taxon>
        <taxon>Polyphaga</taxon>
        <taxon>Cucujiformia</taxon>
        <taxon>Tenebrionidae</taxon>
        <taxon>Pimeliinae</taxon>
        <taxon>Asbolus</taxon>
    </lineage>
</organism>
<feature type="transmembrane region" description="Helical" evidence="3">
    <location>
        <begin position="321"/>
        <end position="338"/>
    </location>
</feature>
<dbReference type="InterPro" id="IPR050327">
    <property type="entry name" value="Proton-linked_MCT"/>
</dbReference>
<dbReference type="InterPro" id="IPR011701">
    <property type="entry name" value="MFS"/>
</dbReference>
<name>A0A482W9N6_ASBVE</name>
<feature type="region of interest" description="Disordered" evidence="2">
    <location>
        <begin position="1"/>
        <end position="38"/>
    </location>
</feature>
<dbReference type="AlphaFoldDB" id="A0A482W9N6"/>
<feature type="domain" description="Major facilitator superfamily (MFS) profile" evidence="4">
    <location>
        <begin position="47"/>
        <end position="436"/>
    </location>
</feature>
<feature type="transmembrane region" description="Helical" evidence="3">
    <location>
        <begin position="176"/>
        <end position="198"/>
    </location>
</feature>
<dbReference type="InterPro" id="IPR020846">
    <property type="entry name" value="MFS_dom"/>
</dbReference>
<keyword evidence="3" id="KW-0812">Transmembrane</keyword>
<feature type="transmembrane region" description="Helical" evidence="3">
    <location>
        <begin position="256"/>
        <end position="276"/>
    </location>
</feature>
<dbReference type="InterPro" id="IPR036259">
    <property type="entry name" value="MFS_trans_sf"/>
</dbReference>
<feature type="transmembrane region" description="Helical" evidence="3">
    <location>
        <begin position="47"/>
        <end position="71"/>
    </location>
</feature>
<dbReference type="FunFam" id="1.20.1250.20:FF:000413">
    <property type="entry name" value="Karmoisin, isoform B"/>
    <property type="match status" value="1"/>
</dbReference>
<evidence type="ECO:0000259" key="4">
    <source>
        <dbReference type="PROSITE" id="PS50850"/>
    </source>
</evidence>
<protein>
    <submittedName>
        <fullName evidence="5">Monocarboxylate transporter 10</fullName>
    </submittedName>
</protein>
<feature type="transmembrane region" description="Helical" evidence="3">
    <location>
        <begin position="410"/>
        <end position="430"/>
    </location>
</feature>
<feature type="transmembrane region" description="Helical" evidence="3">
    <location>
        <begin position="291"/>
        <end position="309"/>
    </location>
</feature>
<evidence type="ECO:0000256" key="2">
    <source>
        <dbReference type="SAM" id="MobiDB-lite"/>
    </source>
</evidence>
<dbReference type="EMBL" id="QDEB01015054">
    <property type="protein sequence ID" value="RZC41675.1"/>
    <property type="molecule type" value="Genomic_DNA"/>
</dbReference>
<feature type="transmembrane region" description="Helical" evidence="3">
    <location>
        <begin position="382"/>
        <end position="404"/>
    </location>
</feature>
<dbReference type="SUPFAM" id="SSF103473">
    <property type="entry name" value="MFS general substrate transporter"/>
    <property type="match status" value="1"/>
</dbReference>
<evidence type="ECO:0000313" key="6">
    <source>
        <dbReference type="Proteomes" id="UP000292052"/>
    </source>
</evidence>
<comment type="caution">
    <text evidence="5">The sequence shown here is derived from an EMBL/GenBank/DDBJ whole genome shotgun (WGS) entry which is preliminary data.</text>
</comment>
<comment type="subcellular location">
    <subcellularLocation>
        <location evidence="1">Membrane</location>
        <topology evidence="1">Multi-pass membrane protein</topology>
    </subcellularLocation>
</comment>
<proteinExistence type="predicted"/>
<evidence type="ECO:0000256" key="1">
    <source>
        <dbReference type="ARBA" id="ARBA00004141"/>
    </source>
</evidence>
<dbReference type="GO" id="GO:0016020">
    <property type="term" value="C:membrane"/>
    <property type="evidence" value="ECO:0007669"/>
    <property type="project" value="UniProtKB-SubCell"/>
</dbReference>
<dbReference type="Gene3D" id="1.20.1250.20">
    <property type="entry name" value="MFS general substrate transporter like domains"/>
    <property type="match status" value="2"/>
</dbReference>
<keyword evidence="6" id="KW-1185">Reference proteome</keyword>
<evidence type="ECO:0000256" key="3">
    <source>
        <dbReference type="SAM" id="Phobius"/>
    </source>
</evidence>
<dbReference type="PROSITE" id="PS50850">
    <property type="entry name" value="MFS"/>
    <property type="match status" value="1"/>
</dbReference>
<dbReference type="Proteomes" id="UP000292052">
    <property type="component" value="Unassembled WGS sequence"/>
</dbReference>
<dbReference type="PANTHER" id="PTHR11360:SF312">
    <property type="entry name" value="KARMOISIN, ISOFORM B"/>
    <property type="match status" value="1"/>
</dbReference>
<feature type="transmembrane region" description="Helical" evidence="3">
    <location>
        <begin position="123"/>
        <end position="156"/>
    </location>
</feature>
<keyword evidence="3" id="KW-0472">Membrane</keyword>
<dbReference type="PANTHER" id="PTHR11360">
    <property type="entry name" value="MONOCARBOXYLATE TRANSPORTER"/>
    <property type="match status" value="1"/>
</dbReference>
<reference evidence="5 6" key="1">
    <citation type="submission" date="2017-03" db="EMBL/GenBank/DDBJ databases">
        <title>Genome of the blue death feigning beetle - Asbolus verrucosus.</title>
        <authorList>
            <person name="Rider S.D."/>
        </authorList>
    </citation>
    <scope>NUCLEOTIDE SEQUENCE [LARGE SCALE GENOMIC DNA]</scope>
    <source>
        <strain evidence="5">Butters</strain>
        <tissue evidence="5">Head and leg muscle</tissue>
    </source>
</reference>
<dbReference type="GO" id="GO:0022857">
    <property type="term" value="F:transmembrane transporter activity"/>
    <property type="evidence" value="ECO:0007669"/>
    <property type="project" value="InterPro"/>
</dbReference>
<feature type="compositionally biased region" description="Polar residues" evidence="2">
    <location>
        <begin position="16"/>
        <end position="26"/>
    </location>
</feature>
<accession>A0A482W9N6</accession>
<feature type="transmembrane region" description="Helical" evidence="3">
    <location>
        <begin position="91"/>
        <end position="111"/>
    </location>
</feature>
<dbReference type="Pfam" id="PF07690">
    <property type="entry name" value="MFS_1"/>
    <property type="match status" value="1"/>
</dbReference>
<sequence length="493" mass="53384">MVEEAGTNLINHKPHTVTSKNAQNGTAPKKTTGVEDEFSPPDGGMRAWLVMIGSFFCNGILFGVINSYSVLYEEFHRSLKEKGSKNPTSEAALVGSLAMGTTFFVSAVAGVLTDYIGLRRTTFLGGLIAAGGMFLSSFCVDNIVSLCITFGVMYGLGGSLAYTPSLAVLGHYFKRYLGLVNGVVTTGSSVFTIAMPYVISAFLENLGISWTLRLLALIISFIMGFAFLFKPIQEKGLKRQTNPTNAFKLVCKNKKYIIWASVIAASLFGYFVPYVYMLDFVKKNFPGNVDAKLPILCIGITSGVGRLLFGYIADFPWVNRILLQQLAFLSIGVLTMLLSSTHSFGWLIVISLGMGLFDGCFIALLGPIAFDICGKEGATQAIGFLLGICSIPLTIGPYVAGVIYERQRSYTIPMILAGIPPTIGAVAMFLTRCVRTRKSEEDAAQHPLKNSNGTCIKTASSGRLLPKKTLSTAVQLDNNKNDANKRCYTYSIL</sequence>
<keyword evidence="3" id="KW-1133">Transmembrane helix</keyword>
<gene>
    <name evidence="5" type="ORF">BDFB_007386</name>
</gene>
<dbReference type="OrthoDB" id="6499973at2759"/>
<evidence type="ECO:0000313" key="5">
    <source>
        <dbReference type="EMBL" id="RZC41675.1"/>
    </source>
</evidence>
<feature type="transmembrane region" description="Helical" evidence="3">
    <location>
        <begin position="210"/>
        <end position="229"/>
    </location>
</feature>